<keyword evidence="1" id="KW-0812">Transmembrane</keyword>
<gene>
    <name evidence="2" type="ORF">SAMN05216313_10250</name>
</gene>
<name>A0A1I0BN62_9FIRM</name>
<dbReference type="EMBL" id="FOIM01000002">
    <property type="protein sequence ID" value="SET08438.1"/>
    <property type="molecule type" value="Genomic_DNA"/>
</dbReference>
<evidence type="ECO:0008006" key="4">
    <source>
        <dbReference type="Google" id="ProtNLM"/>
    </source>
</evidence>
<dbReference type="STRING" id="460384.SAMN05216313_10250"/>
<dbReference type="GeneID" id="93278883"/>
<feature type="transmembrane region" description="Helical" evidence="1">
    <location>
        <begin position="7"/>
        <end position="27"/>
    </location>
</feature>
<dbReference type="RefSeq" id="WP_092360685.1">
    <property type="nucleotide sequence ID" value="NZ_CABJCG010000001.1"/>
</dbReference>
<keyword evidence="3" id="KW-1185">Reference proteome</keyword>
<dbReference type="AlphaFoldDB" id="A0A1I0BN62"/>
<accession>A0A1I0BN62</accession>
<reference evidence="3" key="1">
    <citation type="submission" date="2016-10" db="EMBL/GenBank/DDBJ databases">
        <authorList>
            <person name="Varghese N."/>
            <person name="Submissions S."/>
        </authorList>
    </citation>
    <scope>NUCLEOTIDE SEQUENCE [LARGE SCALE GENOMIC DNA]</scope>
    <source>
        <strain evidence="3">NLAE-zl-G277</strain>
    </source>
</reference>
<sequence>MNTPQKVLIGAAAAAIVIGGVAIGLTLQKTPDKLDISTIHTEAPTETMAPTTQAVTTEAPTAAEKAPDDAGTATSVTATLETYTNGKVSIQYPVVDKMDDANMQAKVNELLKNNALSYIKAVGVDESKDALSVKCEVISVDRKRLTATYTGTYSAEGAAHPVNVFYANTVNLSQALDLGFSDFTDAYTMAGYVLSDDVEFAGLSAEEAKAVLEYRSTLTLEQLTEIFNNADFPLASADKWPESFSYEKRGTVCFSLPVPHALGDYVIVTFDPSTK</sequence>
<dbReference type="Proteomes" id="UP000198508">
    <property type="component" value="Unassembled WGS sequence"/>
</dbReference>
<organism evidence="2 3">
    <name type="scientific">Enterocloster lavalensis</name>
    <dbReference type="NCBI Taxonomy" id="460384"/>
    <lineage>
        <taxon>Bacteria</taxon>
        <taxon>Bacillati</taxon>
        <taxon>Bacillota</taxon>
        <taxon>Clostridia</taxon>
        <taxon>Lachnospirales</taxon>
        <taxon>Lachnospiraceae</taxon>
        <taxon>Enterocloster</taxon>
    </lineage>
</organism>
<keyword evidence="1" id="KW-0472">Membrane</keyword>
<evidence type="ECO:0000313" key="3">
    <source>
        <dbReference type="Proteomes" id="UP000198508"/>
    </source>
</evidence>
<dbReference type="Gene3D" id="3.30.565.40">
    <property type="entry name" value="Fervidobacterium nodosum Rt17-B1 like"/>
    <property type="match status" value="1"/>
</dbReference>
<keyword evidence="1" id="KW-1133">Transmembrane helix</keyword>
<proteinExistence type="predicted"/>
<evidence type="ECO:0000313" key="2">
    <source>
        <dbReference type="EMBL" id="SET08438.1"/>
    </source>
</evidence>
<evidence type="ECO:0000256" key="1">
    <source>
        <dbReference type="SAM" id="Phobius"/>
    </source>
</evidence>
<protein>
    <recommendedName>
        <fullName evidence="4">DUF4163 domain-containing protein</fullName>
    </recommendedName>
</protein>